<dbReference type="AlphaFoldDB" id="A0A6J4LIY5"/>
<reference evidence="2" key="1">
    <citation type="submission" date="2020-02" db="EMBL/GenBank/DDBJ databases">
        <authorList>
            <person name="Meier V. D."/>
        </authorList>
    </citation>
    <scope>NUCLEOTIDE SEQUENCE</scope>
    <source>
        <strain evidence="2">AVDCRST_MAG48</strain>
    </source>
</reference>
<proteinExistence type="predicted"/>
<feature type="region of interest" description="Disordered" evidence="1">
    <location>
        <begin position="1"/>
        <end position="64"/>
    </location>
</feature>
<evidence type="ECO:0000313" key="2">
    <source>
        <dbReference type="EMBL" id="CAA9334532.1"/>
    </source>
</evidence>
<organism evidence="2">
    <name type="scientific">uncultured Friedmanniella sp</name>
    <dbReference type="NCBI Taxonomy" id="335381"/>
    <lineage>
        <taxon>Bacteria</taxon>
        <taxon>Bacillati</taxon>
        <taxon>Actinomycetota</taxon>
        <taxon>Actinomycetes</taxon>
        <taxon>Propionibacteriales</taxon>
        <taxon>Nocardioidaceae</taxon>
        <taxon>Friedmanniella</taxon>
        <taxon>environmental samples</taxon>
    </lineage>
</organism>
<evidence type="ECO:0000256" key="1">
    <source>
        <dbReference type="SAM" id="MobiDB-lite"/>
    </source>
</evidence>
<protein>
    <submittedName>
        <fullName evidence="2">Uncharacterized protein</fullName>
    </submittedName>
</protein>
<gene>
    <name evidence="2" type="ORF">AVDCRST_MAG48-3308</name>
</gene>
<accession>A0A6J4LIY5</accession>
<dbReference type="EMBL" id="CADCTS010000467">
    <property type="protein sequence ID" value="CAA9334532.1"/>
    <property type="molecule type" value="Genomic_DNA"/>
</dbReference>
<sequence>MTDPTRQPDAPDPAASPADDHGDVPVPRLGTPAREPAAVSQEAERDAVGDAPDTGGLTPPDDAQ</sequence>
<name>A0A6J4LIY5_9ACTN</name>